<evidence type="ECO:0000256" key="1">
    <source>
        <dbReference type="SAM" id="Phobius"/>
    </source>
</evidence>
<evidence type="ECO:0000313" key="3">
    <source>
        <dbReference type="EMBL" id="EKD03829.1"/>
    </source>
</evidence>
<reference evidence="3 4" key="1">
    <citation type="journal article" date="2012" name="Eukaryot. Cell">
        <title>Genome sequence of the Trichosporon asahii environmental strain CBS 8904.</title>
        <authorList>
            <person name="Yang R.Y."/>
            <person name="Li H.T."/>
            <person name="Zhu H."/>
            <person name="Zhou G.P."/>
            <person name="Wang M."/>
            <person name="Wang L."/>
        </authorList>
    </citation>
    <scope>NUCLEOTIDE SEQUENCE [LARGE SCALE GENOMIC DNA]</scope>
    <source>
        <strain evidence="3 4">CBS 8904</strain>
    </source>
</reference>
<keyword evidence="2" id="KW-0732">Signal</keyword>
<gene>
    <name evidence="3" type="ORF">A1Q2_01842</name>
</gene>
<sequence length="96" mass="9916">MDRMSISKSPNTSVFLVLGLAVLVATAQQVNPLQVRGQTAPGKVSTASLALPFGLTPSTIGVGVRAIGVIIMCAFIGLLEPCTVPLIAMVNAYAYL</sequence>
<organism evidence="3 4">
    <name type="scientific">Trichosporon asahii var. asahii (strain CBS 8904)</name>
    <name type="common">Yeast</name>
    <dbReference type="NCBI Taxonomy" id="1220162"/>
    <lineage>
        <taxon>Eukaryota</taxon>
        <taxon>Fungi</taxon>
        <taxon>Dikarya</taxon>
        <taxon>Basidiomycota</taxon>
        <taxon>Agaricomycotina</taxon>
        <taxon>Tremellomycetes</taxon>
        <taxon>Trichosporonales</taxon>
        <taxon>Trichosporonaceae</taxon>
        <taxon>Trichosporon</taxon>
    </lineage>
</organism>
<keyword evidence="4" id="KW-1185">Reference proteome</keyword>
<evidence type="ECO:0000313" key="4">
    <source>
        <dbReference type="Proteomes" id="UP000006757"/>
    </source>
</evidence>
<feature type="signal peptide" evidence="2">
    <location>
        <begin position="1"/>
        <end position="27"/>
    </location>
</feature>
<protein>
    <submittedName>
        <fullName evidence="3">Uncharacterized protein</fullName>
    </submittedName>
</protein>
<dbReference type="Proteomes" id="UP000006757">
    <property type="component" value="Unassembled WGS sequence"/>
</dbReference>
<dbReference type="EMBL" id="AMBO01000240">
    <property type="protein sequence ID" value="EKD03829.1"/>
    <property type="molecule type" value="Genomic_DNA"/>
</dbReference>
<comment type="caution">
    <text evidence="3">The sequence shown here is derived from an EMBL/GenBank/DDBJ whole genome shotgun (WGS) entry which is preliminary data.</text>
</comment>
<dbReference type="InParanoid" id="K1WS56"/>
<feature type="transmembrane region" description="Helical" evidence="1">
    <location>
        <begin position="51"/>
        <end position="79"/>
    </location>
</feature>
<feature type="chain" id="PRO_5003854649" evidence="2">
    <location>
        <begin position="28"/>
        <end position="96"/>
    </location>
</feature>
<keyword evidence="1" id="KW-0472">Membrane</keyword>
<dbReference type="AlphaFoldDB" id="K1WS56"/>
<evidence type="ECO:0000256" key="2">
    <source>
        <dbReference type="SAM" id="SignalP"/>
    </source>
</evidence>
<keyword evidence="1" id="KW-0812">Transmembrane</keyword>
<name>K1WS56_TRIAC</name>
<proteinExistence type="predicted"/>
<accession>K1WS56</accession>
<keyword evidence="1" id="KW-1133">Transmembrane helix</keyword>
<dbReference type="HOGENOM" id="CLU_2401245_0_0_1"/>